<evidence type="ECO:0000256" key="1">
    <source>
        <dbReference type="SAM" id="Coils"/>
    </source>
</evidence>
<evidence type="ECO:0000313" key="3">
    <source>
        <dbReference type="EMBL" id="NRF18347.1"/>
    </source>
</evidence>
<keyword evidence="1" id="KW-0175">Coiled coil</keyword>
<proteinExistence type="predicted"/>
<keyword evidence="3" id="KW-0614">Plasmid</keyword>
<evidence type="ECO:0000256" key="2">
    <source>
        <dbReference type="SAM" id="Phobius"/>
    </source>
</evidence>
<comment type="caution">
    <text evidence="3">The sequence shown here is derived from an EMBL/GenBank/DDBJ whole genome shotgun (WGS) entry which is preliminary data.</text>
</comment>
<name>A0AA44EHY8_9HYPH</name>
<dbReference type="EMBL" id="JABRWM010000005">
    <property type="protein sequence ID" value="NRF18347.1"/>
    <property type="molecule type" value="Genomic_DNA"/>
</dbReference>
<protein>
    <submittedName>
        <fullName evidence="3">Capsule biosynthesis protein</fullName>
    </submittedName>
</protein>
<keyword evidence="2" id="KW-0812">Transmembrane</keyword>
<dbReference type="GO" id="GO:0004713">
    <property type="term" value="F:protein tyrosine kinase activity"/>
    <property type="evidence" value="ECO:0007669"/>
    <property type="project" value="TreeGrafter"/>
</dbReference>
<sequence>MEPLVAQQEDRNKGPLIGLAASRKISQRLTSSARKLRFSTSSRSSLFKAVGLRPRLSDRLFTATAFLFAFLFFAIPNITAILYYSVFASDQYESETRFTVRSSTPALGKDQIARVTGVPSAKIVQDTQIVTNFINSHEMLDILRQRNIKLENLFGNDTIDWWARLPYDATAEEMKDYWEQMVTATVNASSGIVTVKVRAFTAEDAALLLGEIVKASEIVVNQVNTRIWRDVITTAETNLENAKQQLQKARETVAAARNREGVLNVVSSSQIITTLIATIEDERLKLQQQYNSQIAVVSPDSPQMRILRREISSKEQQVSDLNAQLAGMGKQRNLADVSQYLSQLELAQTLAEQQFSSSVRTLEQVRFISKQQLLYLDSFLAPRIPDEARYPKRLLWISLTFIASLVAWATSTSLLYLARSRLIH</sequence>
<dbReference type="GO" id="GO:0005886">
    <property type="term" value="C:plasma membrane"/>
    <property type="evidence" value="ECO:0007669"/>
    <property type="project" value="TreeGrafter"/>
</dbReference>
<dbReference type="Proteomes" id="UP001155820">
    <property type="component" value="Unassembled WGS sequence"/>
</dbReference>
<dbReference type="AlphaFoldDB" id="A0AA44EHY8"/>
<reference evidence="3" key="1">
    <citation type="submission" date="2019-07" db="EMBL/GenBank/DDBJ databases">
        <title>FDA dAtabase for Regulatory Grade micrObial Sequences (FDA-ARGOS): Supporting development and validation of Infectious Disease Dx tests.</title>
        <authorList>
            <person name="Bachman M."/>
            <person name="Young C."/>
            <person name="Tallon L."/>
            <person name="Sadzewicz L."/>
            <person name="Vavikolanu K."/>
            <person name="Mehta A."/>
            <person name="Aluvathingal J."/>
            <person name="Nadendla S."/>
            <person name="Nandy P."/>
            <person name="Geyer C."/>
            <person name="Yan Y."/>
            <person name="Sichtig H."/>
        </authorList>
    </citation>
    <scope>NUCLEOTIDE SEQUENCE</scope>
    <source>
        <strain evidence="3">FDAARGOS_618</strain>
        <plasmid evidence="3">unnamed5</plasmid>
    </source>
</reference>
<evidence type="ECO:0000313" key="4">
    <source>
        <dbReference type="Proteomes" id="UP001155820"/>
    </source>
</evidence>
<accession>A0AA44EHY8</accession>
<organism evidence="3 4">
    <name type="scientific">Agrobacterium pusense</name>
    <dbReference type="NCBI Taxonomy" id="648995"/>
    <lineage>
        <taxon>Bacteria</taxon>
        <taxon>Pseudomonadati</taxon>
        <taxon>Pseudomonadota</taxon>
        <taxon>Alphaproteobacteria</taxon>
        <taxon>Hyphomicrobiales</taxon>
        <taxon>Rhizobiaceae</taxon>
        <taxon>Rhizobium/Agrobacterium group</taxon>
        <taxon>Agrobacterium</taxon>
    </lineage>
</organism>
<keyword evidence="2" id="KW-0472">Membrane</keyword>
<gene>
    <name evidence="3" type="ORF">FOB26_04345</name>
</gene>
<feature type="transmembrane region" description="Helical" evidence="2">
    <location>
        <begin position="60"/>
        <end position="84"/>
    </location>
</feature>
<feature type="coiled-coil region" evidence="1">
    <location>
        <begin position="232"/>
        <end position="259"/>
    </location>
</feature>
<keyword evidence="2" id="KW-1133">Transmembrane helix</keyword>
<feature type="transmembrane region" description="Helical" evidence="2">
    <location>
        <begin position="394"/>
        <end position="418"/>
    </location>
</feature>
<dbReference type="PANTHER" id="PTHR32309:SF13">
    <property type="entry name" value="FERRIC ENTEROBACTIN TRANSPORT PROTEIN FEPE"/>
    <property type="match status" value="1"/>
</dbReference>
<dbReference type="InterPro" id="IPR050445">
    <property type="entry name" value="Bact_polysacc_biosynth/exp"/>
</dbReference>
<dbReference type="PANTHER" id="PTHR32309">
    <property type="entry name" value="TYROSINE-PROTEIN KINASE"/>
    <property type="match status" value="1"/>
</dbReference>
<geneLocation type="plasmid" evidence="3">
    <name>unnamed5</name>
</geneLocation>
<keyword evidence="4" id="KW-1185">Reference proteome</keyword>